<gene>
    <name evidence="8" type="ORF">G4B88_030319</name>
</gene>
<dbReference type="Gene3D" id="3.40.50.300">
    <property type="entry name" value="P-loop containing nucleotide triphosphate hydrolases"/>
    <property type="match status" value="4"/>
</dbReference>
<dbReference type="InterPro" id="IPR047187">
    <property type="entry name" value="SF1_C_Upf1"/>
</dbReference>
<evidence type="ECO:0000256" key="3">
    <source>
        <dbReference type="ARBA" id="ARBA00022806"/>
    </source>
</evidence>
<evidence type="ECO:0000256" key="1">
    <source>
        <dbReference type="ARBA" id="ARBA00022741"/>
    </source>
</evidence>
<feature type="compositionally biased region" description="Polar residues" evidence="6">
    <location>
        <begin position="2598"/>
        <end position="2607"/>
    </location>
</feature>
<proteinExistence type="predicted"/>
<evidence type="ECO:0000256" key="4">
    <source>
        <dbReference type="ARBA" id="ARBA00022840"/>
    </source>
</evidence>
<dbReference type="InterPro" id="IPR041677">
    <property type="entry name" value="DNA2/NAM7_AAA_11"/>
</dbReference>
<reference evidence="8 9" key="1">
    <citation type="journal article" date="2020" name="bioRxiv">
        <title>Sequence and annotation of 42 cannabis genomes reveals extensive copy number variation in cannabinoid synthesis and pathogen resistance genes.</title>
        <authorList>
            <person name="Mckernan K.J."/>
            <person name="Helbert Y."/>
            <person name="Kane L.T."/>
            <person name="Ebling H."/>
            <person name="Zhang L."/>
            <person name="Liu B."/>
            <person name="Eaton Z."/>
            <person name="Mclaughlin S."/>
            <person name="Kingan S."/>
            <person name="Baybayan P."/>
            <person name="Concepcion G."/>
            <person name="Jordan M."/>
            <person name="Riva A."/>
            <person name="Barbazuk W."/>
            <person name="Harkins T."/>
        </authorList>
    </citation>
    <scope>NUCLEOTIDE SEQUENCE [LARGE SCALE GENOMIC DNA]</scope>
    <source>
        <strain evidence="9">cv. Jamaican Lion 4</strain>
        <tissue evidence="8">Leaf</tissue>
    </source>
</reference>
<dbReference type="InterPro" id="IPR027417">
    <property type="entry name" value="P-loop_NTPase"/>
</dbReference>
<dbReference type="PROSITE" id="PS51198">
    <property type="entry name" value="UVRD_HELICASE_ATP_BIND"/>
    <property type="match status" value="1"/>
</dbReference>
<dbReference type="SUPFAM" id="SSF48452">
    <property type="entry name" value="TPR-like"/>
    <property type="match status" value="1"/>
</dbReference>
<protein>
    <recommendedName>
        <fullName evidence="7">UvrD-like helicase ATP-binding domain-containing protein</fullName>
    </recommendedName>
</protein>
<keyword evidence="4 5" id="KW-0067">ATP-binding</keyword>
<sequence>MMMMETSDRGEKDSTDDQFTQTVFSWTLHDISNENLYKDKVETIPESFQSIQHYLGSFVYPLLEETGAQLYSSMEELYRLPFAEVVAFNETKPYRQNMYQVRVDNWKNRFSDRSKESYKTLPGDMLILVNAIPETFSDLERTGRSWSFLSVSYITENENRDNSSSSTTEDESRDDSTSINYFKVMSSKKFELDMHMETKLFVVFLGNLTTNKRVWRSLHMSNNLRMLDYVLSNRSWVRGNCDACSEENCSKSDEKLVKSLSSNMNESQIGAVLACLHMMHCENRDAFELIWGPPGTGKTKTNATLLVSLLKMNYRTLVCAPTNVAITEVASRVLKIVTESKAMFCSLGDILLFGNKERLKVGSDIEDVFLEHRVQRLTECLGPLGWNNCFTSMINFLENCVSQYHVSLENELIREQEQSSESKIKEEGSTEKFESFLDYVRKRFVSIVEQLRKCIWILCTHLPQSYIMDQNFLNMIALTGLLDRFETLLFEDTVVSEELEKTFSHGEVIDDHIDSFVNISSLSSVRNECLSILRNLHGSLKMLKFPNFRCEEAITDFCFQRASLIFSTASSSYKLHRMNIKPLTVLVIDEAAQLKECESTIPLQIPGIKHAVLFGDEWQLPATVTSKISEEASFGRSLFQRLSSLNHSRHLLNTQYRMHPSICSFPNANFYHNQILDAPNVKRESYEKHYLPGSMFGTYSFINVVGGREEKDDDGRSRKNMVEAALVIKILHNLYKAWRETKIELSIGVVSPYSAQVVAIQEKLGKKYEKFDGFRVKVKTIDGFQGGEEDIIVLSTVRSDIGQSLDFISKPQRVNVALTRARHSLWILGNERTLANCQSIWEALVIDAKKRHCFYNADEDVSLAKAMIEIKKELDQFDDLLNADSVLFRNAKWKVLFSDNFLKSFKKLTSIRKRKSILNLLLKLSSGWRPKRPHIESGSSLQIMRIKAEGMIVIITVDITKDIKYMQVLKIWDVLPPDDVPKLIKRLDSIFGKYTDDYVNLCNERLVNGNLELPKDWPPSLDFVRLKDLSNKESESELICSSSDGRSYVENSKVSESLLLMKFYSLSHGVVNHLLSDRDGREIDLPYEVTDEQMETILFNKSSFILGRSGTGKTTVLTMKLFQREQLHHFAMDVFYGMKTSQNSMEPDQLLEKRNEVLRQLFVTVSPKLCNAIKQHVSDLKRFACGGRNVDESSLPDIDDIGDEEEQFKNIPDSFYDIPANNYPLVITFHKFLMMLDGTLGNSYFERFLTVEELSSDQVRISRSVLLQNFLRNKEVNYDLFSALYWPHFNSDSTKRLDPSRVFTEIISHIKGGLQSIDASDSKLSREDYLKMSEGRSSNLTQEKRERIYDIFQIYEKKKKEYGEFDLADFVNDLHSRLKHERYKADEMNFVYIDEVQDLTMSQITFFKHICGNVEEGFVFSGDTAQTIARGVDFRFQDIRHLFYKKFVLESKNENEKRKEKGLISDVFHLSQNFRTHAGILKLSQSIIELIYHFFPQSIDPLKPETSLIYGESPLLLQCGDDENAIMKIFGNSRETSGNIVGFGAEQVILVRDENSRKEIAGYVGKQALLLTVLECKGLEFQCIYILKLLNIPTFWLLYNFFGSSPLKNQWRVIYEYMKEQDLFDNSIPNFPKFSESKHNILCSELKQLYVAVTRTRQRLWICESSEVAEPIFDYWRKKCLVQSKPLDDSLAQAMQVASSPEEWRSRGIKLFHEHNYEMATMCFERAGDTYWERLSKASGLKAMADRTRIANPDEANSILREAAEIFEAIGKVDSAARCFSDLGEYERAGCIYLDKCGELRKAAECFSLAGCHELAASVYARGNFFSECLTACAKGRLFYMALDYIKCWKQNTANECSTAERSNEMKKIEQMFLERCALHYFEIKDKSSMMEFVKEFNSMDSIRNFLTSLCCLDELLLLEEEKENFMEAANIAKLIGDTLRRVDLLEQAGKFKDSANLILFYVLVNSLWSPGNKGWPLKQFKGKGDLLIKAKTFARNDTDSFYEIVCNEADIICNEQSDMVTIMSQMITSQRHKCVSGEVLSARKILDVHLSLKPTKYYWQEELVTDSMKHSKDMISKNQVSIESLVYFWNFWKGKIVGVLQYLKCLETQEVNEFRYYGEFCFNFLGVWREFNSLNPVFFLLNPEADWARDLAKRSNSGKLVSIDLHQLVSAAQRYWCSEMLSVGVMVLDRLKVLFNFPIQNCDNIFFKSRVLTLIYEVATFLLDAKILKLRHHESENLLKYIRFSTENIVDYIFPEWPKPSSENLILLRGTDTTKSMLNRVIAESDSLSKNPTYGRIGRIAMIILGSGKVFFEVLGNVMGSDFPNNPVSPNKGEKSTQDCPANASEIGVWEKYLISIFKDALENTYNTNWRTVNDYISPSCFLYLIEYLLSWLCCFNGYFLSTRSTFVECLMYHERLICLAGQTRSFEFNAEPILAFLCNVVQEFLNNKIDTLDWIGKSTTAVMEHYSLLVTRLVVLTCLVCVNFGSSTELLVNLLKKIYITEQLPHLFCVVLKRVRRRDNSQELNVNLIAEALKKIDNPMVIVNLWGCCPFKSCPDAMYVDGSMSSVGVGSAVDASSEGDLPLSNASKDEAPSLSEACQASEVQNKGSKQSKRSKKSKSGRKKK</sequence>
<feature type="binding site" evidence="5">
    <location>
        <begin position="1107"/>
        <end position="1114"/>
    </location>
    <ligand>
        <name>ATP</name>
        <dbReference type="ChEBI" id="CHEBI:30616"/>
    </ligand>
</feature>
<dbReference type="InterPro" id="IPR045529">
    <property type="entry name" value="DUF6469"/>
</dbReference>
<dbReference type="PANTHER" id="PTHR21529:SF4">
    <property type="entry name" value="TPR AND ANKYRIN REPEAT-CONTAINING PROTEIN 1"/>
    <property type="match status" value="1"/>
</dbReference>
<evidence type="ECO:0000256" key="6">
    <source>
        <dbReference type="SAM" id="MobiDB-lite"/>
    </source>
</evidence>
<dbReference type="EMBL" id="JAATIQ010000444">
    <property type="protein sequence ID" value="KAF4355719.1"/>
    <property type="molecule type" value="Genomic_DNA"/>
</dbReference>
<keyword evidence="9" id="KW-1185">Reference proteome</keyword>
<dbReference type="GO" id="GO:0016787">
    <property type="term" value="F:hydrolase activity"/>
    <property type="evidence" value="ECO:0007669"/>
    <property type="project" value="UniProtKB-UniRule"/>
</dbReference>
<evidence type="ECO:0000256" key="5">
    <source>
        <dbReference type="PROSITE-ProRule" id="PRU00560"/>
    </source>
</evidence>
<evidence type="ECO:0000313" key="9">
    <source>
        <dbReference type="Proteomes" id="UP000583929"/>
    </source>
</evidence>
<dbReference type="GO" id="GO:0005524">
    <property type="term" value="F:ATP binding"/>
    <property type="evidence" value="ECO:0007669"/>
    <property type="project" value="UniProtKB-UniRule"/>
</dbReference>
<dbReference type="Pfam" id="PF13087">
    <property type="entry name" value="AAA_12"/>
    <property type="match status" value="1"/>
</dbReference>
<evidence type="ECO:0000259" key="7">
    <source>
        <dbReference type="PROSITE" id="PS51198"/>
    </source>
</evidence>
<dbReference type="InterPro" id="IPR011990">
    <property type="entry name" value="TPR-like_helical_dom_sf"/>
</dbReference>
<dbReference type="GO" id="GO:0004386">
    <property type="term" value="F:helicase activity"/>
    <property type="evidence" value="ECO:0007669"/>
    <property type="project" value="UniProtKB-UniRule"/>
</dbReference>
<dbReference type="InterPro" id="IPR041679">
    <property type="entry name" value="DNA2/NAM7-like_C"/>
</dbReference>
<comment type="caution">
    <text evidence="8">The sequence shown here is derived from an EMBL/GenBank/DDBJ whole genome shotgun (WGS) entry which is preliminary data.</text>
</comment>
<dbReference type="Pfam" id="PF00580">
    <property type="entry name" value="UvrD-helicase"/>
    <property type="match status" value="1"/>
</dbReference>
<evidence type="ECO:0000313" key="8">
    <source>
        <dbReference type="EMBL" id="KAF4355719.1"/>
    </source>
</evidence>
<name>A0A7J6EDG5_CANSA</name>
<dbReference type="Proteomes" id="UP000583929">
    <property type="component" value="Unassembled WGS sequence"/>
</dbReference>
<dbReference type="GO" id="GO:0005694">
    <property type="term" value="C:chromosome"/>
    <property type="evidence" value="ECO:0007669"/>
    <property type="project" value="UniProtKB-ARBA"/>
</dbReference>
<dbReference type="SUPFAM" id="SSF52540">
    <property type="entry name" value="P-loop containing nucleoside triphosphate hydrolases"/>
    <property type="match status" value="2"/>
</dbReference>
<dbReference type="FunFam" id="3.40.50.300:FF:000326">
    <property type="entry name" value="P-loop containing nucleoside triphosphate hydrolase"/>
    <property type="match status" value="1"/>
</dbReference>
<feature type="region of interest" description="Disordered" evidence="6">
    <location>
        <begin position="2577"/>
        <end position="2626"/>
    </location>
</feature>
<dbReference type="Pfam" id="PF13086">
    <property type="entry name" value="AAA_11"/>
    <property type="match status" value="1"/>
</dbReference>
<dbReference type="PANTHER" id="PTHR21529">
    <property type="entry name" value="MAMMARY TURMOR VIRUS RECEPTOR HOMOLOG 1, 2 MTVR1, 2"/>
    <property type="match status" value="1"/>
</dbReference>
<dbReference type="InterPro" id="IPR039904">
    <property type="entry name" value="TRANK1"/>
</dbReference>
<accession>A0A7J6EDG5</accession>
<feature type="compositionally biased region" description="Basic residues" evidence="6">
    <location>
        <begin position="2611"/>
        <end position="2626"/>
    </location>
</feature>
<organism evidence="8 9">
    <name type="scientific">Cannabis sativa</name>
    <name type="common">Hemp</name>
    <name type="synonym">Marijuana</name>
    <dbReference type="NCBI Taxonomy" id="3483"/>
    <lineage>
        <taxon>Eukaryota</taxon>
        <taxon>Viridiplantae</taxon>
        <taxon>Streptophyta</taxon>
        <taxon>Embryophyta</taxon>
        <taxon>Tracheophyta</taxon>
        <taxon>Spermatophyta</taxon>
        <taxon>Magnoliopsida</taxon>
        <taxon>eudicotyledons</taxon>
        <taxon>Gunneridae</taxon>
        <taxon>Pentapetalae</taxon>
        <taxon>rosids</taxon>
        <taxon>fabids</taxon>
        <taxon>Rosales</taxon>
        <taxon>Cannabaceae</taxon>
        <taxon>Cannabis</taxon>
    </lineage>
</organism>
<dbReference type="CDD" id="cd18808">
    <property type="entry name" value="SF1_C_Upf1"/>
    <property type="match status" value="1"/>
</dbReference>
<feature type="domain" description="UvrD-like helicase ATP-binding" evidence="7">
    <location>
        <begin position="1086"/>
        <end position="1477"/>
    </location>
</feature>
<keyword evidence="3 5" id="KW-0347">Helicase</keyword>
<dbReference type="InterPro" id="IPR014016">
    <property type="entry name" value="UvrD-like_ATP-bd"/>
</dbReference>
<keyword evidence="2 5" id="KW-0378">Hydrolase</keyword>
<keyword evidence="1 5" id="KW-0547">Nucleotide-binding</keyword>
<evidence type="ECO:0000256" key="2">
    <source>
        <dbReference type="ARBA" id="ARBA00022801"/>
    </source>
</evidence>
<dbReference type="Pfam" id="PF20073">
    <property type="entry name" value="DUF6469"/>
    <property type="match status" value="1"/>
</dbReference>